<reference evidence="1" key="1">
    <citation type="submission" date="2014-09" db="EMBL/GenBank/DDBJ databases">
        <authorList>
            <person name="Magalhaes I.L.F."/>
            <person name="Oliveira U."/>
            <person name="Santos F.R."/>
            <person name="Vidigal T.H.D.A."/>
            <person name="Brescovit A.D."/>
            <person name="Santos A.J."/>
        </authorList>
    </citation>
    <scope>NUCLEOTIDE SEQUENCE</scope>
    <source>
        <tissue evidence="1">Shoot tissue taken approximately 20 cm above the soil surface</tissue>
    </source>
</reference>
<accession>A0A0A9E265</accession>
<sequence>MSFASSKLFQAASKAASSLLRSSTSSSSALLLVAEGRTAALATLTNLGRKTPPTAYSFHNTAGSRHANAWGWLPTIAALPAAVYMLQDQEAHAAEMERTFIAIKPDGVQRGLVSTTTNSNNNPTLSLPLLLRCTSGS</sequence>
<organism evidence="1">
    <name type="scientific">Arundo donax</name>
    <name type="common">Giant reed</name>
    <name type="synonym">Donax arundinaceus</name>
    <dbReference type="NCBI Taxonomy" id="35708"/>
    <lineage>
        <taxon>Eukaryota</taxon>
        <taxon>Viridiplantae</taxon>
        <taxon>Streptophyta</taxon>
        <taxon>Embryophyta</taxon>
        <taxon>Tracheophyta</taxon>
        <taxon>Spermatophyta</taxon>
        <taxon>Magnoliopsida</taxon>
        <taxon>Liliopsida</taxon>
        <taxon>Poales</taxon>
        <taxon>Poaceae</taxon>
        <taxon>PACMAD clade</taxon>
        <taxon>Arundinoideae</taxon>
        <taxon>Arundineae</taxon>
        <taxon>Arundo</taxon>
    </lineage>
</organism>
<evidence type="ECO:0000313" key="1">
    <source>
        <dbReference type="EMBL" id="JAD90077.1"/>
    </source>
</evidence>
<dbReference type="EMBL" id="GBRH01207818">
    <property type="protein sequence ID" value="JAD90077.1"/>
    <property type="molecule type" value="Transcribed_RNA"/>
</dbReference>
<dbReference type="AlphaFoldDB" id="A0A0A9E265"/>
<name>A0A0A9E265_ARUDO</name>
<proteinExistence type="predicted"/>
<reference evidence="1" key="2">
    <citation type="journal article" date="2015" name="Data Brief">
        <title>Shoot transcriptome of the giant reed, Arundo donax.</title>
        <authorList>
            <person name="Barrero R.A."/>
            <person name="Guerrero F.D."/>
            <person name="Moolhuijzen P."/>
            <person name="Goolsby J.A."/>
            <person name="Tidwell J."/>
            <person name="Bellgard S.E."/>
            <person name="Bellgard M.I."/>
        </authorList>
    </citation>
    <scope>NUCLEOTIDE SEQUENCE</scope>
    <source>
        <tissue evidence="1">Shoot tissue taken approximately 20 cm above the soil surface</tissue>
    </source>
</reference>
<protein>
    <submittedName>
        <fullName evidence="1">Pco069028</fullName>
    </submittedName>
</protein>